<dbReference type="Pfam" id="PF02371">
    <property type="entry name" value="Transposase_20"/>
    <property type="match status" value="1"/>
</dbReference>
<proteinExistence type="predicted"/>
<sequence>MFAILLGELPELGTLCRRKIVSLAGLAPHARESGTWKGGRRIWGGRRKVREALYIAVLFASRRVPALIAMRDRMGAKGKAPKTILIAVVRQLLVILNAMMQKRQPLQLT</sequence>
<dbReference type="InterPro" id="IPR003346">
    <property type="entry name" value="Transposase_20"/>
</dbReference>
<dbReference type="InterPro" id="IPR047650">
    <property type="entry name" value="Transpos_IS110"/>
</dbReference>
<accession>A0ABQ0QFG9</accession>
<evidence type="ECO:0000313" key="3">
    <source>
        <dbReference type="Proteomes" id="UP001061070"/>
    </source>
</evidence>
<organism evidence="2 3">
    <name type="scientific">Gluconobacter frateurii NRIC 0228</name>
    <dbReference type="NCBI Taxonomy" id="1307946"/>
    <lineage>
        <taxon>Bacteria</taxon>
        <taxon>Pseudomonadati</taxon>
        <taxon>Pseudomonadota</taxon>
        <taxon>Alphaproteobacteria</taxon>
        <taxon>Acetobacterales</taxon>
        <taxon>Acetobacteraceae</taxon>
        <taxon>Gluconobacter</taxon>
    </lineage>
</organism>
<dbReference type="PANTHER" id="PTHR33055:SF13">
    <property type="entry name" value="TRANSPOSASE"/>
    <property type="match status" value="1"/>
</dbReference>
<evidence type="ECO:0000313" key="2">
    <source>
        <dbReference type="EMBL" id="GBR17041.1"/>
    </source>
</evidence>
<keyword evidence="3" id="KW-1185">Reference proteome</keyword>
<comment type="caution">
    <text evidence="2">The sequence shown here is derived from an EMBL/GenBank/DDBJ whole genome shotgun (WGS) entry which is preliminary data.</text>
</comment>
<dbReference type="Proteomes" id="UP001061070">
    <property type="component" value="Unassembled WGS sequence"/>
</dbReference>
<reference evidence="2" key="1">
    <citation type="submission" date="2013-04" db="EMBL/GenBank/DDBJ databases">
        <title>The genome sequencing project of 58 acetic acid bacteria.</title>
        <authorList>
            <person name="Okamoto-Kainuma A."/>
            <person name="Ishikawa M."/>
            <person name="Umino S."/>
            <person name="Koizumi Y."/>
            <person name="Shiwa Y."/>
            <person name="Yoshikawa H."/>
            <person name="Matsutani M."/>
            <person name="Matsushita K."/>
        </authorList>
    </citation>
    <scope>NUCLEOTIDE SEQUENCE</scope>
    <source>
        <strain evidence="2">NRIC 0228</strain>
    </source>
</reference>
<protein>
    <recommendedName>
        <fullName evidence="1">Transposase IS116/IS110/IS902 C-terminal domain-containing protein</fullName>
    </recommendedName>
</protein>
<gene>
    <name evidence="2" type="ORF">AA0228_2933</name>
</gene>
<dbReference type="EMBL" id="BAQW01000013">
    <property type="protein sequence ID" value="GBR17041.1"/>
    <property type="molecule type" value="Genomic_DNA"/>
</dbReference>
<dbReference type="RefSeq" id="WP_167384239.1">
    <property type="nucleotide sequence ID" value="NZ_BAQW01000013.1"/>
</dbReference>
<feature type="domain" description="Transposase IS116/IS110/IS902 C-terminal" evidence="1">
    <location>
        <begin position="3"/>
        <end position="65"/>
    </location>
</feature>
<name>A0ABQ0QFG9_9PROT</name>
<dbReference type="PANTHER" id="PTHR33055">
    <property type="entry name" value="TRANSPOSASE FOR INSERTION SEQUENCE ELEMENT IS1111A"/>
    <property type="match status" value="1"/>
</dbReference>
<evidence type="ECO:0000259" key="1">
    <source>
        <dbReference type="Pfam" id="PF02371"/>
    </source>
</evidence>